<accession>A0A8S4EPD6</accession>
<feature type="region of interest" description="Disordered" evidence="1">
    <location>
        <begin position="1"/>
        <end position="69"/>
    </location>
</feature>
<evidence type="ECO:0000313" key="3">
    <source>
        <dbReference type="Proteomes" id="UP000653454"/>
    </source>
</evidence>
<organism evidence="2 3">
    <name type="scientific">Plutella xylostella</name>
    <name type="common">Diamondback moth</name>
    <name type="synonym">Plutella maculipennis</name>
    <dbReference type="NCBI Taxonomy" id="51655"/>
    <lineage>
        <taxon>Eukaryota</taxon>
        <taxon>Metazoa</taxon>
        <taxon>Ecdysozoa</taxon>
        <taxon>Arthropoda</taxon>
        <taxon>Hexapoda</taxon>
        <taxon>Insecta</taxon>
        <taxon>Pterygota</taxon>
        <taxon>Neoptera</taxon>
        <taxon>Endopterygota</taxon>
        <taxon>Lepidoptera</taxon>
        <taxon>Glossata</taxon>
        <taxon>Ditrysia</taxon>
        <taxon>Yponomeutoidea</taxon>
        <taxon>Plutellidae</taxon>
        <taxon>Plutella</taxon>
    </lineage>
</organism>
<protein>
    <submittedName>
        <fullName evidence="2">(diamondback moth) hypothetical protein</fullName>
    </submittedName>
</protein>
<evidence type="ECO:0000256" key="1">
    <source>
        <dbReference type="SAM" id="MobiDB-lite"/>
    </source>
</evidence>
<keyword evidence="3" id="KW-1185">Reference proteome</keyword>
<gene>
    <name evidence="2" type="ORF">PLXY2_LOCUS6260</name>
</gene>
<comment type="caution">
    <text evidence="2">The sequence shown here is derived from an EMBL/GenBank/DDBJ whole genome shotgun (WGS) entry which is preliminary data.</text>
</comment>
<reference evidence="2" key="1">
    <citation type="submission" date="2020-11" db="EMBL/GenBank/DDBJ databases">
        <authorList>
            <person name="Whiteford S."/>
        </authorList>
    </citation>
    <scope>NUCLEOTIDE SEQUENCE</scope>
</reference>
<dbReference type="EMBL" id="CAJHNJ030000020">
    <property type="protein sequence ID" value="CAG9117499.1"/>
    <property type="molecule type" value="Genomic_DNA"/>
</dbReference>
<dbReference type="AlphaFoldDB" id="A0A8S4EPD6"/>
<evidence type="ECO:0000313" key="2">
    <source>
        <dbReference type="EMBL" id="CAG9117499.1"/>
    </source>
</evidence>
<name>A0A8S4EPD6_PLUXY</name>
<proteinExistence type="predicted"/>
<dbReference type="Proteomes" id="UP000653454">
    <property type="component" value="Unassembled WGS sequence"/>
</dbReference>
<sequence length="156" mass="16496">MLVDKGRAVRVGGRGAGLRGRSNGCERRPSSFDLAACADAPQKGGPNDPPVRTPAHSNNVPDCMPNLSEHGSVSNPFAVEFGKLGRDCKVQSVGVLSSEAARETDDNGISGNNPCGVCRGVRGARGSGHPSRHLRKYIERAVEQRQRGSSGPIIRR</sequence>